<feature type="non-terminal residue" evidence="11">
    <location>
        <position position="228"/>
    </location>
</feature>
<keyword evidence="7" id="KW-0539">Nucleus</keyword>
<evidence type="ECO:0000259" key="9">
    <source>
        <dbReference type="PROSITE" id="PS50868"/>
    </source>
</evidence>
<dbReference type="RefSeq" id="XP_040874869.1">
    <property type="nucleotide sequence ID" value="XM_041018972.1"/>
</dbReference>
<keyword evidence="6" id="KW-0949">S-adenosyl-L-methionine</keyword>
<evidence type="ECO:0000256" key="3">
    <source>
        <dbReference type="ARBA" id="ARBA00022454"/>
    </source>
</evidence>
<keyword evidence="5" id="KW-0808">Transferase</keyword>
<evidence type="ECO:0000259" key="10">
    <source>
        <dbReference type="PROSITE" id="PS51215"/>
    </source>
</evidence>
<evidence type="ECO:0000256" key="7">
    <source>
        <dbReference type="ARBA" id="ARBA00023242"/>
    </source>
</evidence>
<name>A0A074VB10_AURM1</name>
<dbReference type="PROSITE" id="PS51215">
    <property type="entry name" value="AWS"/>
    <property type="match status" value="1"/>
</dbReference>
<dbReference type="PANTHER" id="PTHR22884">
    <property type="entry name" value="SET DOMAIN PROTEINS"/>
    <property type="match status" value="1"/>
</dbReference>
<dbReference type="InterPro" id="IPR050777">
    <property type="entry name" value="SET2_Histone-Lys_MeTrsfase"/>
</dbReference>
<dbReference type="Pfam" id="PF17907">
    <property type="entry name" value="AWS"/>
    <property type="match status" value="1"/>
</dbReference>
<sequence length="228" mass="25546">KKPKIETSLCICTASVPASLEPGCGERCLNRVMDYECDPDNCGLGDLCTNRDFNGLRFRSKCDLSSTGVELFKTPDRGFGVRACTQFEPRQIIVEHTGENITPSEAGRRMEEDSKDKALRLDIVISFGRALTFPQNFYQMDFDRGMILDATKGSIARFVNHSCEPNCKMLKRFVKGQPRTALFAGDYGILTGQELTYDYDFNPYSTKDVQECRCGSSNCRGILGPRLK</sequence>
<accession>A0A074VB10</accession>
<dbReference type="Pfam" id="PF00856">
    <property type="entry name" value="SET"/>
    <property type="match status" value="1"/>
</dbReference>
<proteinExistence type="predicted"/>
<organism evidence="11 12">
    <name type="scientific">Aureobasidium melanogenum (strain CBS 110374)</name>
    <name type="common">Aureobasidium pullulans var. melanogenum</name>
    <dbReference type="NCBI Taxonomy" id="1043003"/>
    <lineage>
        <taxon>Eukaryota</taxon>
        <taxon>Fungi</taxon>
        <taxon>Dikarya</taxon>
        <taxon>Ascomycota</taxon>
        <taxon>Pezizomycotina</taxon>
        <taxon>Dothideomycetes</taxon>
        <taxon>Dothideomycetidae</taxon>
        <taxon>Dothideales</taxon>
        <taxon>Saccotheciaceae</taxon>
        <taxon>Aureobasidium</taxon>
    </lineage>
</organism>
<dbReference type="STRING" id="1043003.A0A074VB10"/>
<comment type="subcellular location">
    <subcellularLocation>
        <location evidence="2">Chromosome</location>
    </subcellularLocation>
    <subcellularLocation>
        <location evidence="1">Nucleus</location>
    </subcellularLocation>
</comment>
<dbReference type="AlphaFoldDB" id="A0A074VB10"/>
<dbReference type="SMART" id="SM00508">
    <property type="entry name" value="PostSET"/>
    <property type="match status" value="1"/>
</dbReference>
<dbReference type="Proteomes" id="UP000030672">
    <property type="component" value="Unassembled WGS sequence"/>
</dbReference>
<dbReference type="InterPro" id="IPR001214">
    <property type="entry name" value="SET_dom"/>
</dbReference>
<feature type="domain" description="Post-SET" evidence="9">
    <location>
        <begin position="208"/>
        <end position="224"/>
    </location>
</feature>
<dbReference type="PROSITE" id="PS50868">
    <property type="entry name" value="POST_SET"/>
    <property type="match status" value="1"/>
</dbReference>
<dbReference type="SMART" id="SM00570">
    <property type="entry name" value="AWS"/>
    <property type="match status" value="1"/>
</dbReference>
<dbReference type="SUPFAM" id="SSF82199">
    <property type="entry name" value="SET domain"/>
    <property type="match status" value="1"/>
</dbReference>
<dbReference type="GeneID" id="63912345"/>
<dbReference type="GO" id="GO:0032259">
    <property type="term" value="P:methylation"/>
    <property type="evidence" value="ECO:0007669"/>
    <property type="project" value="UniProtKB-KW"/>
</dbReference>
<dbReference type="SMART" id="SM00317">
    <property type="entry name" value="SET"/>
    <property type="match status" value="1"/>
</dbReference>
<dbReference type="Gene3D" id="2.170.270.10">
    <property type="entry name" value="SET domain"/>
    <property type="match status" value="1"/>
</dbReference>
<feature type="domain" description="SET" evidence="8">
    <location>
        <begin position="67"/>
        <end position="200"/>
    </location>
</feature>
<evidence type="ECO:0000259" key="8">
    <source>
        <dbReference type="PROSITE" id="PS50280"/>
    </source>
</evidence>
<dbReference type="PROSITE" id="PS50280">
    <property type="entry name" value="SET"/>
    <property type="match status" value="1"/>
</dbReference>
<gene>
    <name evidence="11" type="ORF">M437DRAFT_18762</name>
</gene>
<evidence type="ECO:0000313" key="11">
    <source>
        <dbReference type="EMBL" id="KEQ57845.1"/>
    </source>
</evidence>
<keyword evidence="3" id="KW-0158">Chromosome</keyword>
<evidence type="ECO:0000256" key="6">
    <source>
        <dbReference type="ARBA" id="ARBA00022691"/>
    </source>
</evidence>
<keyword evidence="12" id="KW-1185">Reference proteome</keyword>
<evidence type="ECO:0000256" key="1">
    <source>
        <dbReference type="ARBA" id="ARBA00004123"/>
    </source>
</evidence>
<dbReference type="GO" id="GO:0005694">
    <property type="term" value="C:chromosome"/>
    <property type="evidence" value="ECO:0007669"/>
    <property type="project" value="UniProtKB-SubCell"/>
</dbReference>
<evidence type="ECO:0000256" key="5">
    <source>
        <dbReference type="ARBA" id="ARBA00022679"/>
    </source>
</evidence>
<dbReference type="GO" id="GO:0005634">
    <property type="term" value="C:nucleus"/>
    <property type="evidence" value="ECO:0007669"/>
    <property type="project" value="UniProtKB-SubCell"/>
</dbReference>
<evidence type="ECO:0000256" key="2">
    <source>
        <dbReference type="ARBA" id="ARBA00004286"/>
    </source>
</evidence>
<dbReference type="GO" id="GO:0042054">
    <property type="term" value="F:histone methyltransferase activity"/>
    <property type="evidence" value="ECO:0007669"/>
    <property type="project" value="InterPro"/>
</dbReference>
<reference evidence="11 12" key="1">
    <citation type="journal article" date="2014" name="BMC Genomics">
        <title>Genome sequencing of four Aureobasidium pullulans varieties: biotechnological potential, stress tolerance, and description of new species.</title>
        <authorList>
            <person name="Gostin Ar C."/>
            <person name="Ohm R.A."/>
            <person name="Kogej T."/>
            <person name="Sonjak S."/>
            <person name="Turk M."/>
            <person name="Zajc J."/>
            <person name="Zalar P."/>
            <person name="Grube M."/>
            <person name="Sun H."/>
            <person name="Han J."/>
            <person name="Sharma A."/>
            <person name="Chiniquy J."/>
            <person name="Ngan C.Y."/>
            <person name="Lipzen A."/>
            <person name="Barry K."/>
            <person name="Grigoriev I.V."/>
            <person name="Gunde-Cimerman N."/>
        </authorList>
    </citation>
    <scope>NUCLEOTIDE SEQUENCE [LARGE SCALE GENOMIC DNA]</scope>
    <source>
        <strain evidence="11 12">CBS 110374</strain>
    </source>
</reference>
<dbReference type="HOGENOM" id="CLU_1217240_0_0_1"/>
<keyword evidence="4" id="KW-0489">Methyltransferase</keyword>
<feature type="domain" description="AWS" evidence="10">
    <location>
        <begin position="5"/>
        <end position="57"/>
    </location>
</feature>
<dbReference type="InterPro" id="IPR006560">
    <property type="entry name" value="AWS_dom"/>
</dbReference>
<dbReference type="InterPro" id="IPR046341">
    <property type="entry name" value="SET_dom_sf"/>
</dbReference>
<dbReference type="InterPro" id="IPR003616">
    <property type="entry name" value="Post-SET_dom"/>
</dbReference>
<dbReference type="EMBL" id="KL584868">
    <property type="protein sequence ID" value="KEQ57845.1"/>
    <property type="molecule type" value="Genomic_DNA"/>
</dbReference>
<evidence type="ECO:0000256" key="4">
    <source>
        <dbReference type="ARBA" id="ARBA00022603"/>
    </source>
</evidence>
<feature type="non-terminal residue" evidence="11">
    <location>
        <position position="1"/>
    </location>
</feature>
<evidence type="ECO:0000313" key="12">
    <source>
        <dbReference type="Proteomes" id="UP000030672"/>
    </source>
</evidence>
<protein>
    <submittedName>
        <fullName evidence="11">SET domain-containing protein</fullName>
    </submittedName>
</protein>